<evidence type="ECO:0000313" key="2">
    <source>
        <dbReference type="Proteomes" id="UP001367030"/>
    </source>
</evidence>
<dbReference type="EMBL" id="JBBKZS010000006">
    <property type="protein sequence ID" value="MEJ8856294.1"/>
    <property type="molecule type" value="Genomic_DNA"/>
</dbReference>
<dbReference type="Proteomes" id="UP001367030">
    <property type="component" value="Unassembled WGS sequence"/>
</dbReference>
<dbReference type="InterPro" id="IPR009334">
    <property type="entry name" value="DUF993"/>
</dbReference>
<evidence type="ECO:0000313" key="1">
    <source>
        <dbReference type="EMBL" id="MEJ8856294.1"/>
    </source>
</evidence>
<reference evidence="1 2" key="1">
    <citation type="submission" date="2024-03" db="EMBL/GenBank/DDBJ databases">
        <title>Novel species of the genus Variovorax.</title>
        <authorList>
            <person name="Liu Q."/>
            <person name="Xin Y.-H."/>
        </authorList>
    </citation>
    <scope>NUCLEOTIDE SEQUENCE [LARGE SCALE GENOMIC DNA]</scope>
    <source>
        <strain evidence="1 2">KACC 18901</strain>
    </source>
</reference>
<proteinExistence type="predicted"/>
<protein>
    <submittedName>
        <fullName evidence="1">Dihydrodipicolinate synthase family protein</fullName>
    </submittedName>
</protein>
<dbReference type="InterPro" id="IPR013785">
    <property type="entry name" value="Aldolase_TIM"/>
</dbReference>
<dbReference type="RefSeq" id="WP_340336360.1">
    <property type="nucleotide sequence ID" value="NZ_JBBKZS010000006.1"/>
</dbReference>
<gene>
    <name evidence="1" type="ORF">WKW79_17065</name>
</gene>
<sequence length="389" mass="42467">MQITLPQADGTLMPYSLKARPIVPTGKPAPFNRTVFAAAHVVVNPLATVDPWDASPAIDWERTLAFREHLWSLGFKIAEAMDTAQRGMGVDWPVARELIQRSLRHAKTIPGADLACGVGTDQLLPGPDVTLAQVEAAYREQLEVVEAEGGRAILMASRALVRCARSADDYLALYGRLLKDASKPVVLHWLGEMFDPALRGYWGSTDLPTALDTVAQLVRDNASHVEGIKVSLLDAKWELDLRRRLPAGVKMYTGDDFNYAELMAGDEQGHSHGLLGIFDPIAPVAAVALGELAAGRTERFRELLDPTVTLSREIFRAPTRHYKAGVVFLAWLNGHQDHFSMAGGLQSARGAAHFAKLFELADGCGVLTDPELAVLRMERYLSVACGIQK</sequence>
<keyword evidence="2" id="KW-1185">Reference proteome</keyword>
<dbReference type="Gene3D" id="3.20.20.70">
    <property type="entry name" value="Aldolase class I"/>
    <property type="match status" value="1"/>
</dbReference>
<accession>A0ABU8XB33</accession>
<dbReference type="SUPFAM" id="SSF51569">
    <property type="entry name" value="Aldolase"/>
    <property type="match status" value="1"/>
</dbReference>
<name>A0ABU8XB33_9BURK</name>
<organism evidence="1 2">
    <name type="scientific">Variovorax robiniae</name>
    <dbReference type="NCBI Taxonomy" id="1836199"/>
    <lineage>
        <taxon>Bacteria</taxon>
        <taxon>Pseudomonadati</taxon>
        <taxon>Pseudomonadota</taxon>
        <taxon>Betaproteobacteria</taxon>
        <taxon>Burkholderiales</taxon>
        <taxon>Comamonadaceae</taxon>
        <taxon>Variovorax</taxon>
    </lineage>
</organism>
<dbReference type="Pfam" id="PF06187">
    <property type="entry name" value="DUF993"/>
    <property type="match status" value="1"/>
</dbReference>
<comment type="caution">
    <text evidence="1">The sequence shown here is derived from an EMBL/GenBank/DDBJ whole genome shotgun (WGS) entry which is preliminary data.</text>
</comment>